<dbReference type="SUPFAM" id="SSF53901">
    <property type="entry name" value="Thiolase-like"/>
    <property type="match status" value="1"/>
</dbReference>
<gene>
    <name evidence="1" type="ORF">EYS09_22905</name>
</gene>
<dbReference type="AlphaFoldDB" id="A0A4Q9HS98"/>
<dbReference type="EMBL" id="SIXH01000230">
    <property type="protein sequence ID" value="TBO57389.1"/>
    <property type="molecule type" value="Genomic_DNA"/>
</dbReference>
<comment type="caution">
    <text evidence="1">The sequence shown here is derived from an EMBL/GenBank/DDBJ whole genome shotgun (WGS) entry which is preliminary data.</text>
</comment>
<dbReference type="RefSeq" id="WP_131124666.1">
    <property type="nucleotide sequence ID" value="NZ_SIXH01000230.1"/>
</dbReference>
<dbReference type="InterPro" id="IPR016039">
    <property type="entry name" value="Thiolase-like"/>
</dbReference>
<evidence type="ECO:0000313" key="1">
    <source>
        <dbReference type="EMBL" id="TBO57389.1"/>
    </source>
</evidence>
<protein>
    <submittedName>
        <fullName evidence="1">Polyketide synthase</fullName>
    </submittedName>
</protein>
<dbReference type="Gene3D" id="3.40.47.10">
    <property type="match status" value="1"/>
</dbReference>
<accession>A0A4Q9HS98</accession>
<proteinExistence type="predicted"/>
<dbReference type="Proteomes" id="UP000292452">
    <property type="component" value="Unassembled WGS sequence"/>
</dbReference>
<name>A0A4Q9HS98_STRKA</name>
<reference evidence="1 2" key="1">
    <citation type="submission" date="2019-02" db="EMBL/GenBank/DDBJ databases">
        <title>Draft Genome Sequence of Streptomyces sp. AM-2504, identified by 16S rRNA comparative analysis as a Streptomyces Kasugaensis strain.</title>
        <authorList>
            <person name="Napolioni V."/>
            <person name="Giuliodori A.M."/>
            <person name="Spurio R."/>
            <person name="Fabbretti A."/>
        </authorList>
    </citation>
    <scope>NUCLEOTIDE SEQUENCE [LARGE SCALE GENOMIC DNA]</scope>
    <source>
        <strain evidence="1 2">AM-2504</strain>
    </source>
</reference>
<evidence type="ECO:0000313" key="2">
    <source>
        <dbReference type="Proteomes" id="UP000292452"/>
    </source>
</evidence>
<keyword evidence="2" id="KW-1185">Reference proteome</keyword>
<dbReference type="GO" id="GO:0016747">
    <property type="term" value="F:acyltransferase activity, transferring groups other than amino-acyl groups"/>
    <property type="evidence" value="ECO:0007669"/>
    <property type="project" value="UniProtKB-ARBA"/>
</dbReference>
<organism evidence="1 2">
    <name type="scientific">Streptomyces kasugaensis</name>
    <dbReference type="NCBI Taxonomy" id="1946"/>
    <lineage>
        <taxon>Bacteria</taxon>
        <taxon>Bacillati</taxon>
        <taxon>Actinomycetota</taxon>
        <taxon>Actinomycetes</taxon>
        <taxon>Kitasatosporales</taxon>
        <taxon>Streptomycetaceae</taxon>
        <taxon>Streptomyces</taxon>
    </lineage>
</organism>
<sequence length="172" mass="17742">MTQVPPGTRVLGSATVVAEDPADHAVNKPSFYADPAAWLVAETVDRALADCAEPVLDAADDTGIVVMSATGSERTMRRIAASVPRSRVSPLRFAGANPGVLAGLPALRHGLRGPSLLLAAHPDEAAPVAFTVIGEWLADGHARHVLLACLYATAGDGQMCRCLVLTGAGADR</sequence>